<proteinExistence type="predicted"/>
<keyword evidence="2" id="KW-1185">Reference proteome</keyword>
<evidence type="ECO:0000313" key="2">
    <source>
        <dbReference type="Proteomes" id="UP000288227"/>
    </source>
</evidence>
<sequence length="195" mass="23318">MERSVHIPIFPLRILPLPAELVPLHIFEPRYKQLLQDVESRDIRFGIYFDHPLNDLRIGSLMRLETVTKRYPNGELDIIVKCEDIFFLHEQKRTYPGKLYPGGEVEHWEVNLSTFPDEDLYLQYNTYRMMRGIASQIRSCSIFEIANELSLDFADRYKFVTLQEDKQQRFLKNKVSYHLQLLEHEEKSKDVFHLN</sequence>
<dbReference type="Proteomes" id="UP000288227">
    <property type="component" value="Unassembled WGS sequence"/>
</dbReference>
<dbReference type="Gene3D" id="2.30.130.40">
    <property type="entry name" value="LON domain-like"/>
    <property type="match status" value="1"/>
</dbReference>
<gene>
    <name evidence="1" type="ORF">SanaruYs_31060</name>
</gene>
<reference evidence="1 2" key="1">
    <citation type="submission" date="2018-11" db="EMBL/GenBank/DDBJ databases">
        <title>Chryseotalea sanarue gen. nov., sp., nov., a member of the family Cytophagaceae, isolated from a brackish lake in Hamamatsu Japan.</title>
        <authorList>
            <person name="Maejima Y."/>
            <person name="Iino T."/>
            <person name="Muraguchi Y."/>
            <person name="Fukuda K."/>
            <person name="Ohkuma M."/>
            <person name="Moriuchi R."/>
            <person name="Dohra H."/>
            <person name="Kimbara K."/>
            <person name="Shintani M."/>
        </authorList>
    </citation>
    <scope>NUCLEOTIDE SEQUENCE [LARGE SCALE GENOMIC DNA]</scope>
    <source>
        <strain evidence="1 2">Ys</strain>
    </source>
</reference>
<dbReference type="OrthoDB" id="25394at2"/>
<dbReference type="EMBL" id="BHXQ01000005">
    <property type="protein sequence ID" value="GCC52867.1"/>
    <property type="molecule type" value="Genomic_DNA"/>
</dbReference>
<dbReference type="InterPro" id="IPR046336">
    <property type="entry name" value="Lon_prtase_N_sf"/>
</dbReference>
<dbReference type="AlphaFoldDB" id="A0A401UD95"/>
<dbReference type="RefSeq" id="WP_127123508.1">
    <property type="nucleotide sequence ID" value="NZ_BHXQ01000005.1"/>
</dbReference>
<comment type="caution">
    <text evidence="1">The sequence shown here is derived from an EMBL/GenBank/DDBJ whole genome shotgun (WGS) entry which is preliminary data.</text>
</comment>
<accession>A0A401UD95</accession>
<dbReference type="SUPFAM" id="SSF88697">
    <property type="entry name" value="PUA domain-like"/>
    <property type="match status" value="1"/>
</dbReference>
<dbReference type="InterPro" id="IPR015947">
    <property type="entry name" value="PUA-like_sf"/>
</dbReference>
<protein>
    <submittedName>
        <fullName evidence="1">Peptidase</fullName>
    </submittedName>
</protein>
<evidence type="ECO:0000313" key="1">
    <source>
        <dbReference type="EMBL" id="GCC52867.1"/>
    </source>
</evidence>
<organism evidence="1 2">
    <name type="scientific">Chryseotalea sanaruensis</name>
    <dbReference type="NCBI Taxonomy" id="2482724"/>
    <lineage>
        <taxon>Bacteria</taxon>
        <taxon>Pseudomonadati</taxon>
        <taxon>Bacteroidota</taxon>
        <taxon>Cytophagia</taxon>
        <taxon>Cytophagales</taxon>
        <taxon>Chryseotaleaceae</taxon>
        <taxon>Chryseotalea</taxon>
    </lineage>
</organism>
<name>A0A401UD95_9BACT</name>